<accession>A0ABR7IG22</accession>
<dbReference type="EMBL" id="JACOQG010000003">
    <property type="protein sequence ID" value="MBC5778788.1"/>
    <property type="molecule type" value="Genomic_DNA"/>
</dbReference>
<dbReference type="InterPro" id="IPR045584">
    <property type="entry name" value="Pilin-like"/>
</dbReference>
<proteinExistence type="predicted"/>
<protein>
    <submittedName>
        <fullName evidence="2">Type II secretion system protein</fullName>
    </submittedName>
</protein>
<keyword evidence="3" id="KW-1185">Reference proteome</keyword>
<evidence type="ECO:0000313" key="2">
    <source>
        <dbReference type="EMBL" id="MBC5778788.1"/>
    </source>
</evidence>
<dbReference type="Gene3D" id="3.30.700.10">
    <property type="entry name" value="Glycoprotein, Type 4 Pilin"/>
    <property type="match status" value="1"/>
</dbReference>
<evidence type="ECO:0000256" key="1">
    <source>
        <dbReference type="SAM" id="Phobius"/>
    </source>
</evidence>
<keyword evidence="1" id="KW-0812">Transmembrane</keyword>
<organism evidence="2 3">
    <name type="scientific">Blautia difficilis</name>
    <dbReference type="NCBI Taxonomy" id="2763027"/>
    <lineage>
        <taxon>Bacteria</taxon>
        <taxon>Bacillati</taxon>
        <taxon>Bacillota</taxon>
        <taxon>Clostridia</taxon>
        <taxon>Lachnospirales</taxon>
        <taxon>Lachnospiraceae</taxon>
        <taxon>Blautia</taxon>
    </lineage>
</organism>
<dbReference type="PROSITE" id="PS00409">
    <property type="entry name" value="PROKAR_NTER_METHYL"/>
    <property type="match status" value="1"/>
</dbReference>
<keyword evidence="1" id="KW-0472">Membrane</keyword>
<keyword evidence="1" id="KW-1133">Transmembrane helix</keyword>
<name>A0ABR7IG22_9FIRM</name>
<gene>
    <name evidence="2" type="ORF">H8Z82_03760</name>
</gene>
<dbReference type="InterPro" id="IPR012902">
    <property type="entry name" value="N_methyl_site"/>
</dbReference>
<dbReference type="RefSeq" id="WP_186994292.1">
    <property type="nucleotide sequence ID" value="NZ_JACOQG010000003.1"/>
</dbReference>
<dbReference type="Pfam" id="PF07963">
    <property type="entry name" value="N_methyl"/>
    <property type="match status" value="1"/>
</dbReference>
<evidence type="ECO:0000313" key="3">
    <source>
        <dbReference type="Proteomes" id="UP000649826"/>
    </source>
</evidence>
<feature type="transmembrane region" description="Helical" evidence="1">
    <location>
        <begin position="7"/>
        <end position="28"/>
    </location>
</feature>
<sequence>MKKKNSGFTLIELIVVLSIFALLLAIIVPSLNSILGFRVQRAANSIGAALDKTKIEASSRLVGAMKLEYRPNDGYYISYILDRGKIEENGDDIIKTDQDEEKIAPAKTSISYFVGGQEKFLDNRNNNKSNAIVITYDRATGKFLPLMKTDGWEGFPVLTKVKKQNGDDSYLSGMQLGEDQVCSKIVVKGGSRTRTITLMQDTGKYKITAGETS</sequence>
<dbReference type="SUPFAM" id="SSF54523">
    <property type="entry name" value="Pili subunits"/>
    <property type="match status" value="1"/>
</dbReference>
<dbReference type="Proteomes" id="UP000649826">
    <property type="component" value="Unassembled WGS sequence"/>
</dbReference>
<reference evidence="2 3" key="1">
    <citation type="submission" date="2020-08" db="EMBL/GenBank/DDBJ databases">
        <title>Genome public.</title>
        <authorList>
            <person name="Liu C."/>
            <person name="Sun Q."/>
        </authorList>
    </citation>
    <scope>NUCLEOTIDE SEQUENCE [LARGE SCALE GENOMIC DNA]</scope>
    <source>
        <strain evidence="2 3">M29</strain>
    </source>
</reference>
<dbReference type="NCBIfam" id="TIGR02532">
    <property type="entry name" value="IV_pilin_GFxxxE"/>
    <property type="match status" value="1"/>
</dbReference>
<comment type="caution">
    <text evidence="2">The sequence shown here is derived from an EMBL/GenBank/DDBJ whole genome shotgun (WGS) entry which is preliminary data.</text>
</comment>